<reference evidence="7" key="1">
    <citation type="submission" date="2022-11" db="UniProtKB">
        <authorList>
            <consortium name="WormBaseParasite"/>
        </authorList>
    </citation>
    <scope>IDENTIFICATION</scope>
</reference>
<evidence type="ECO:0000256" key="1">
    <source>
        <dbReference type="ARBA" id="ARBA00022737"/>
    </source>
</evidence>
<evidence type="ECO:0000256" key="3">
    <source>
        <dbReference type="PROSITE-ProRule" id="PRU00023"/>
    </source>
</evidence>
<dbReference type="SUPFAM" id="SSF48403">
    <property type="entry name" value="Ankyrin repeat"/>
    <property type="match status" value="1"/>
</dbReference>
<feature type="coiled-coil region" evidence="4">
    <location>
        <begin position="430"/>
        <end position="457"/>
    </location>
</feature>
<evidence type="ECO:0000313" key="6">
    <source>
        <dbReference type="Proteomes" id="UP000887563"/>
    </source>
</evidence>
<evidence type="ECO:0000313" key="7">
    <source>
        <dbReference type="WBParaSite" id="Minc3s00063g03198"/>
    </source>
</evidence>
<protein>
    <submittedName>
        <fullName evidence="7">ANK_REP_REGION domain-containing protein</fullName>
    </submittedName>
</protein>
<dbReference type="AlphaFoldDB" id="A0A914KNY1"/>
<feature type="repeat" description="ANK" evidence="3">
    <location>
        <begin position="80"/>
        <end position="112"/>
    </location>
</feature>
<dbReference type="SMART" id="SM00248">
    <property type="entry name" value="ANK"/>
    <property type="match status" value="11"/>
</dbReference>
<feature type="repeat" description="ANK" evidence="3">
    <location>
        <begin position="192"/>
        <end position="224"/>
    </location>
</feature>
<dbReference type="PROSITE" id="PS50297">
    <property type="entry name" value="ANK_REP_REGION"/>
    <property type="match status" value="4"/>
</dbReference>
<feature type="repeat" description="ANK" evidence="3">
    <location>
        <begin position="260"/>
        <end position="292"/>
    </location>
</feature>
<dbReference type="Proteomes" id="UP000887563">
    <property type="component" value="Unplaced"/>
</dbReference>
<dbReference type="PANTHER" id="PTHR24123">
    <property type="entry name" value="ANKYRIN REPEAT-CONTAINING"/>
    <property type="match status" value="1"/>
</dbReference>
<dbReference type="Pfam" id="PF13637">
    <property type="entry name" value="Ank_4"/>
    <property type="match status" value="1"/>
</dbReference>
<keyword evidence="4" id="KW-0175">Coiled coil</keyword>
<dbReference type="Pfam" id="PF12796">
    <property type="entry name" value="Ank_2"/>
    <property type="match status" value="3"/>
</dbReference>
<feature type="repeat" description="ANK" evidence="3">
    <location>
        <begin position="293"/>
        <end position="325"/>
    </location>
</feature>
<dbReference type="WBParaSite" id="Minc3s00063g03198">
    <property type="protein sequence ID" value="Minc3s00063g03198"/>
    <property type="gene ID" value="Minc3s00063g03198"/>
</dbReference>
<dbReference type="PRINTS" id="PR01415">
    <property type="entry name" value="ANKYRIN"/>
</dbReference>
<feature type="repeat" description="ANK" evidence="3">
    <location>
        <begin position="113"/>
        <end position="145"/>
    </location>
</feature>
<evidence type="ECO:0000256" key="5">
    <source>
        <dbReference type="SAM" id="MobiDB-lite"/>
    </source>
</evidence>
<feature type="compositionally biased region" description="Basic and acidic residues" evidence="5">
    <location>
        <begin position="930"/>
        <end position="951"/>
    </location>
</feature>
<keyword evidence="2 3" id="KW-0040">ANK repeat</keyword>
<dbReference type="Gene3D" id="1.25.40.20">
    <property type="entry name" value="Ankyrin repeat-containing domain"/>
    <property type="match status" value="3"/>
</dbReference>
<dbReference type="InterPro" id="IPR051165">
    <property type="entry name" value="Multifunctional_ANK_Repeat"/>
</dbReference>
<name>A0A914KNY1_MELIC</name>
<keyword evidence="1" id="KW-0677">Repeat</keyword>
<sequence>MVVEDENMLASSSGELLFTALDEGNLTEANAILDKKPESVAARDNELRVPLHYAADCADIATFQRIFTLERSLMDAQDQFGFTPLLVAAMAGNVTVLEFLIEQGAQLGQLDRDGHSAVHWAVVCGQLDVLIALLRHGSPLALADIHGAHPLHYATVGFTETESHREVPVERSEAILHVLLRHGAQLECTDLDGRTPLIWTASGGNLRAFSSLIQAGANRFTADRDKLGVLHCASSHGHLPIVQAMLDLGHHWVVNARDRNGDTPLFFAAAYGHLECVKLLLERGADPNHQDRRIRTAAHCAAAKAQLRVLKLLRQRGASLDLQNYRGDLPFHEAVQVGSKECVDWMLGIEPRFVSSSNFFGRTALHLAAASGNMEMVVLLCSRDAPPNSLMIYKGELLTPLDVAKRRGHDLIVDYLTVRYEACLASELSTRELNSSRQSIEEQIKAARLRKVRAELTNSDELGNYEKQPPPIRRGISLLTRAAQKLNDESGGRGEMVDASTMVSRRSSSASAIFGKLPKSTSTTDLNNHSIEQFYQQQKALIDLAMATTNKLPNEARKENMGEKEVDNLDASTNTLLVHDFSNASSISALQQPLEEELLQQDNSSPVINTEGEHAENVRHSPKNLSDREIGFPSASSKKVRLAVNSDLLQPDDSYEDKPKRIRRKWTPLPPSDYRHQSLDEAVTELHILEDGLSPPPGRLATFGDLANSTTRYVHERAIFDELTHLKRMQIQYGKVREEVLVRSLVQNFCRMHAIHPAHFRRISTLQQWEKFLYDCLSDQLKMIYLEERERLTAAATLAAQKAASAAGMRPAAALYSAQQRVFVKANNRNGLGLSGGRRRNTNNGHNLPSVGIPRVLPRTNPLDQRLQELGRIYSGSTKSRNNSAISDAALAATNTITSEASANAEFQKKKYQNRNNSSKSQQKLSNNKSEADLLAKSGRSEEKKIIEGEKHKRCECLNKE</sequence>
<feature type="repeat" description="ANK" evidence="3">
    <location>
        <begin position="360"/>
        <end position="388"/>
    </location>
</feature>
<dbReference type="PANTHER" id="PTHR24123:SF33">
    <property type="entry name" value="PROTEIN HOS4"/>
    <property type="match status" value="1"/>
</dbReference>
<organism evidence="6 7">
    <name type="scientific">Meloidogyne incognita</name>
    <name type="common">Southern root-knot nematode worm</name>
    <name type="synonym">Oxyuris incognita</name>
    <dbReference type="NCBI Taxonomy" id="6306"/>
    <lineage>
        <taxon>Eukaryota</taxon>
        <taxon>Metazoa</taxon>
        <taxon>Ecdysozoa</taxon>
        <taxon>Nematoda</taxon>
        <taxon>Chromadorea</taxon>
        <taxon>Rhabditida</taxon>
        <taxon>Tylenchina</taxon>
        <taxon>Tylenchomorpha</taxon>
        <taxon>Tylenchoidea</taxon>
        <taxon>Meloidogynidae</taxon>
        <taxon>Meloidogyninae</taxon>
        <taxon>Meloidogyne</taxon>
        <taxon>Meloidogyne incognita group</taxon>
    </lineage>
</organism>
<dbReference type="InterPro" id="IPR002110">
    <property type="entry name" value="Ankyrin_rpt"/>
</dbReference>
<feature type="region of interest" description="Disordered" evidence="5">
    <location>
        <begin position="911"/>
        <end position="951"/>
    </location>
</feature>
<dbReference type="InterPro" id="IPR036770">
    <property type="entry name" value="Ankyrin_rpt-contain_sf"/>
</dbReference>
<dbReference type="PROSITE" id="PS50088">
    <property type="entry name" value="ANK_REPEAT"/>
    <property type="match status" value="6"/>
</dbReference>
<evidence type="ECO:0000256" key="2">
    <source>
        <dbReference type="ARBA" id="ARBA00023043"/>
    </source>
</evidence>
<accession>A0A914KNY1</accession>
<evidence type="ECO:0000256" key="4">
    <source>
        <dbReference type="SAM" id="Coils"/>
    </source>
</evidence>
<feature type="region of interest" description="Disordered" evidence="5">
    <location>
        <begin position="832"/>
        <end position="858"/>
    </location>
</feature>
<feature type="compositionally biased region" description="Low complexity" evidence="5">
    <location>
        <begin position="914"/>
        <end position="929"/>
    </location>
</feature>
<proteinExistence type="predicted"/>
<keyword evidence="6" id="KW-1185">Reference proteome</keyword>